<proteinExistence type="predicted"/>
<keyword evidence="3" id="KW-0238">DNA-binding</keyword>
<gene>
    <name evidence="8" type="ORF">N7469_011392</name>
</gene>
<dbReference type="InterPro" id="IPR001138">
    <property type="entry name" value="Zn2Cys6_DnaBD"/>
</dbReference>
<evidence type="ECO:0000256" key="3">
    <source>
        <dbReference type="ARBA" id="ARBA00023125"/>
    </source>
</evidence>
<dbReference type="CDD" id="cd00067">
    <property type="entry name" value="GAL4"/>
    <property type="match status" value="1"/>
</dbReference>
<dbReference type="GeneID" id="81389464"/>
<evidence type="ECO:0000256" key="2">
    <source>
        <dbReference type="ARBA" id="ARBA00023015"/>
    </source>
</evidence>
<dbReference type="GO" id="GO:0005634">
    <property type="term" value="C:nucleus"/>
    <property type="evidence" value="ECO:0007669"/>
    <property type="project" value="UniProtKB-SubCell"/>
</dbReference>
<dbReference type="AlphaFoldDB" id="A0A9W9ND98"/>
<dbReference type="InterPro" id="IPR036864">
    <property type="entry name" value="Zn2-C6_fun-type_DNA-bd_sf"/>
</dbReference>
<keyword evidence="5" id="KW-0539">Nucleus</keyword>
<dbReference type="GO" id="GO:0000981">
    <property type="term" value="F:DNA-binding transcription factor activity, RNA polymerase II-specific"/>
    <property type="evidence" value="ECO:0007669"/>
    <property type="project" value="InterPro"/>
</dbReference>
<sequence>MTSVLQSPTQTPRTNSLGRSKSPCQHCQAAGISCDRARPQCFTCIRNHTTCPGYKLDLRWQRGVAAKGNLAGFSYPAPKARTSNVGSQSHSVDQKRRWRGKTSKDTGDRHFKFVDGKLGGKRGHKAKTISKPACSEALVQDQQLASSNEPAMTYQSNSELPDTLSFLHLSGVSREPQTCPGYNVNGSMEATTLAEEQICADQEAPYLSSLNEDTVENISDNDYYDQYICAIPLTADCFLNPFRVSNQNYVVSQHLLHAVMATSLFHLNRLNESKDSINLVDSHRSESLGLYSKALNSPAWQKKAVTFLDTALLLMYLDSAQSALGLYHIHLQGVRSIIECSGGESALIPNNSKVRAELAMFIWYDATIALIAREELVLPLSYLENILRYGHSDGWSYLELTGCLEEFVVIMAKLASLAQQHETAREKENLYFDMGAVDEVERTLRGVPVPYPHFNEGLDEETLDFLRDRYHCIEAWRNALLIYIERVFRWDRTGPVPPNAKYHARSIMEHARCIRKENNFQKQILLPIFLAGTEVKREEDRDFVREYCSWWTRLCGSKMFIDASSFCEEAWIKFDNGDCDGIWWGSIIDKKCAESGFPICPQILLG</sequence>
<comment type="caution">
    <text evidence="8">The sequence shown here is derived from an EMBL/GenBank/DDBJ whole genome shotgun (WGS) entry which is preliminary data.</text>
</comment>
<dbReference type="PANTHER" id="PTHR37534">
    <property type="entry name" value="TRANSCRIPTIONAL ACTIVATOR PROTEIN UGA3"/>
    <property type="match status" value="1"/>
</dbReference>
<name>A0A9W9ND98_PENCI</name>
<keyword evidence="2" id="KW-0805">Transcription regulation</keyword>
<evidence type="ECO:0000313" key="9">
    <source>
        <dbReference type="Proteomes" id="UP001147733"/>
    </source>
</evidence>
<dbReference type="OrthoDB" id="2015447at2759"/>
<dbReference type="SMART" id="SM00066">
    <property type="entry name" value="GAL4"/>
    <property type="match status" value="1"/>
</dbReference>
<dbReference type="GO" id="GO:0000976">
    <property type="term" value="F:transcription cis-regulatory region binding"/>
    <property type="evidence" value="ECO:0007669"/>
    <property type="project" value="TreeGrafter"/>
</dbReference>
<accession>A0A9W9ND98</accession>
<feature type="compositionally biased region" description="Polar residues" evidence="6">
    <location>
        <begin position="81"/>
        <end position="91"/>
    </location>
</feature>
<evidence type="ECO:0000256" key="1">
    <source>
        <dbReference type="ARBA" id="ARBA00004123"/>
    </source>
</evidence>
<organism evidence="8 9">
    <name type="scientific">Penicillium citrinum</name>
    <dbReference type="NCBI Taxonomy" id="5077"/>
    <lineage>
        <taxon>Eukaryota</taxon>
        <taxon>Fungi</taxon>
        <taxon>Dikarya</taxon>
        <taxon>Ascomycota</taxon>
        <taxon>Pezizomycotina</taxon>
        <taxon>Eurotiomycetes</taxon>
        <taxon>Eurotiomycetidae</taxon>
        <taxon>Eurotiales</taxon>
        <taxon>Aspergillaceae</taxon>
        <taxon>Penicillium</taxon>
    </lineage>
</organism>
<reference evidence="8" key="2">
    <citation type="journal article" date="2023" name="IMA Fungus">
        <title>Comparative genomic study of the Penicillium genus elucidates a diverse pangenome and 15 lateral gene transfer events.</title>
        <authorList>
            <person name="Petersen C."/>
            <person name="Sorensen T."/>
            <person name="Nielsen M.R."/>
            <person name="Sondergaard T.E."/>
            <person name="Sorensen J.L."/>
            <person name="Fitzpatrick D.A."/>
            <person name="Frisvad J.C."/>
            <person name="Nielsen K.L."/>
        </authorList>
    </citation>
    <scope>NUCLEOTIDE SEQUENCE</scope>
    <source>
        <strain evidence="8">IBT 23319</strain>
    </source>
</reference>
<feature type="domain" description="Zn(2)-C6 fungal-type" evidence="7">
    <location>
        <begin position="18"/>
        <end position="62"/>
    </location>
</feature>
<dbReference type="InterPro" id="IPR021858">
    <property type="entry name" value="Fun_TF"/>
</dbReference>
<evidence type="ECO:0000256" key="4">
    <source>
        <dbReference type="ARBA" id="ARBA00023163"/>
    </source>
</evidence>
<evidence type="ECO:0000313" key="8">
    <source>
        <dbReference type="EMBL" id="KAJ5217767.1"/>
    </source>
</evidence>
<dbReference type="RefSeq" id="XP_056495361.1">
    <property type="nucleotide sequence ID" value="XM_056650297.1"/>
</dbReference>
<dbReference type="Proteomes" id="UP001147733">
    <property type="component" value="Unassembled WGS sequence"/>
</dbReference>
<keyword evidence="4" id="KW-0804">Transcription</keyword>
<feature type="region of interest" description="Disordered" evidence="6">
    <location>
        <begin position="1"/>
        <end position="23"/>
    </location>
</feature>
<dbReference type="GO" id="GO:0045944">
    <property type="term" value="P:positive regulation of transcription by RNA polymerase II"/>
    <property type="evidence" value="ECO:0007669"/>
    <property type="project" value="TreeGrafter"/>
</dbReference>
<protein>
    <recommendedName>
        <fullName evidence="7">Zn(2)-C6 fungal-type domain-containing protein</fullName>
    </recommendedName>
</protein>
<evidence type="ECO:0000256" key="6">
    <source>
        <dbReference type="SAM" id="MobiDB-lite"/>
    </source>
</evidence>
<dbReference type="EMBL" id="JAPQKT010000010">
    <property type="protein sequence ID" value="KAJ5217767.1"/>
    <property type="molecule type" value="Genomic_DNA"/>
</dbReference>
<dbReference type="GO" id="GO:0008270">
    <property type="term" value="F:zinc ion binding"/>
    <property type="evidence" value="ECO:0007669"/>
    <property type="project" value="InterPro"/>
</dbReference>
<feature type="region of interest" description="Disordered" evidence="6">
    <location>
        <begin position="80"/>
        <end position="117"/>
    </location>
</feature>
<evidence type="ECO:0000256" key="5">
    <source>
        <dbReference type="ARBA" id="ARBA00023242"/>
    </source>
</evidence>
<dbReference type="Pfam" id="PF00172">
    <property type="entry name" value="Zn_clus"/>
    <property type="match status" value="1"/>
</dbReference>
<reference evidence="8" key="1">
    <citation type="submission" date="2022-11" db="EMBL/GenBank/DDBJ databases">
        <authorList>
            <person name="Petersen C."/>
        </authorList>
    </citation>
    <scope>NUCLEOTIDE SEQUENCE</scope>
    <source>
        <strain evidence="8">IBT 23319</strain>
    </source>
</reference>
<dbReference type="PANTHER" id="PTHR37534:SF51">
    <property type="entry name" value="ACRIFLAVINE SENSITIVITY CONTROL PROTEIN ACR-2"/>
    <property type="match status" value="1"/>
</dbReference>
<feature type="compositionally biased region" description="Basic and acidic residues" evidence="6">
    <location>
        <begin position="102"/>
        <end position="115"/>
    </location>
</feature>
<dbReference type="SUPFAM" id="SSF57701">
    <property type="entry name" value="Zn2/Cys6 DNA-binding domain"/>
    <property type="match status" value="1"/>
</dbReference>
<dbReference type="Pfam" id="PF11951">
    <property type="entry name" value="Fungal_trans_2"/>
    <property type="match status" value="1"/>
</dbReference>
<comment type="subcellular location">
    <subcellularLocation>
        <location evidence="1">Nucleus</location>
    </subcellularLocation>
</comment>
<keyword evidence="9" id="KW-1185">Reference proteome</keyword>
<evidence type="ECO:0000259" key="7">
    <source>
        <dbReference type="SMART" id="SM00066"/>
    </source>
</evidence>